<protein>
    <recommendedName>
        <fullName evidence="2">histidine kinase</fullName>
        <ecNumber evidence="2">2.7.13.3</ecNumber>
    </recommendedName>
</protein>
<keyword evidence="7" id="KW-0067">ATP-binding</keyword>
<dbReference type="KEGG" id="lpav:PLANPX_2090"/>
<dbReference type="NCBIfam" id="TIGR00229">
    <property type="entry name" value="sensory_box"/>
    <property type="match status" value="1"/>
</dbReference>
<proteinExistence type="predicted"/>
<dbReference type="SMART" id="SM00388">
    <property type="entry name" value="HisKA"/>
    <property type="match status" value="1"/>
</dbReference>
<dbReference type="PANTHER" id="PTHR43065">
    <property type="entry name" value="SENSOR HISTIDINE KINASE"/>
    <property type="match status" value="1"/>
</dbReference>
<evidence type="ECO:0000256" key="1">
    <source>
        <dbReference type="ARBA" id="ARBA00000085"/>
    </source>
</evidence>
<keyword evidence="12" id="KW-1185">Reference proteome</keyword>
<evidence type="ECO:0000256" key="4">
    <source>
        <dbReference type="ARBA" id="ARBA00022679"/>
    </source>
</evidence>
<dbReference type="SMART" id="SM00086">
    <property type="entry name" value="PAC"/>
    <property type="match status" value="1"/>
</dbReference>
<dbReference type="Gene3D" id="3.30.450.20">
    <property type="entry name" value="PAS domain"/>
    <property type="match status" value="1"/>
</dbReference>
<dbReference type="InterPro" id="IPR036890">
    <property type="entry name" value="HATPase_C_sf"/>
</dbReference>
<dbReference type="EC" id="2.7.13.3" evidence="2"/>
<comment type="catalytic activity">
    <reaction evidence="1">
        <text>ATP + protein L-histidine = ADP + protein N-phospho-L-histidine.</text>
        <dbReference type="EC" id="2.7.13.3"/>
    </reaction>
</comment>
<dbReference type="GO" id="GO:0000155">
    <property type="term" value="F:phosphorelay sensor kinase activity"/>
    <property type="evidence" value="ECO:0007669"/>
    <property type="project" value="InterPro"/>
</dbReference>
<dbReference type="PROSITE" id="PS50113">
    <property type="entry name" value="PAC"/>
    <property type="match status" value="1"/>
</dbReference>
<dbReference type="SMART" id="SM00387">
    <property type="entry name" value="HATPase_c"/>
    <property type="match status" value="1"/>
</dbReference>
<keyword evidence="4" id="KW-0808">Transferase</keyword>
<dbReference type="InterPro" id="IPR001610">
    <property type="entry name" value="PAC"/>
</dbReference>
<evidence type="ECO:0000256" key="2">
    <source>
        <dbReference type="ARBA" id="ARBA00012438"/>
    </source>
</evidence>
<dbReference type="SUPFAM" id="SSF55785">
    <property type="entry name" value="PYP-like sensor domain (PAS domain)"/>
    <property type="match status" value="1"/>
</dbReference>
<keyword evidence="3" id="KW-0597">Phosphoprotein</keyword>
<organism evidence="11 12">
    <name type="scientific">Lacipirellula parvula</name>
    <dbReference type="NCBI Taxonomy" id="2650471"/>
    <lineage>
        <taxon>Bacteria</taxon>
        <taxon>Pseudomonadati</taxon>
        <taxon>Planctomycetota</taxon>
        <taxon>Planctomycetia</taxon>
        <taxon>Pirellulales</taxon>
        <taxon>Lacipirellulaceae</taxon>
        <taxon>Lacipirellula</taxon>
    </lineage>
</organism>
<dbReference type="AlphaFoldDB" id="A0A5K7X7E4"/>
<evidence type="ECO:0000313" key="12">
    <source>
        <dbReference type="Proteomes" id="UP000326837"/>
    </source>
</evidence>
<dbReference type="Gene3D" id="3.30.565.10">
    <property type="entry name" value="Histidine kinase-like ATPase, C-terminal domain"/>
    <property type="match status" value="1"/>
</dbReference>
<feature type="domain" description="PAC" evidence="10">
    <location>
        <begin position="134"/>
        <end position="186"/>
    </location>
</feature>
<dbReference type="InterPro" id="IPR003594">
    <property type="entry name" value="HATPase_dom"/>
</dbReference>
<dbReference type="InterPro" id="IPR004358">
    <property type="entry name" value="Sig_transdc_His_kin-like_C"/>
</dbReference>
<name>A0A5K7X7E4_9BACT</name>
<evidence type="ECO:0000256" key="5">
    <source>
        <dbReference type="ARBA" id="ARBA00022741"/>
    </source>
</evidence>
<dbReference type="Pfam" id="PF02518">
    <property type="entry name" value="HATPase_c"/>
    <property type="match status" value="1"/>
</dbReference>
<dbReference type="PRINTS" id="PR00344">
    <property type="entry name" value="BCTRLSENSOR"/>
</dbReference>
<gene>
    <name evidence="11" type="ORF">PLANPX_2090</name>
</gene>
<dbReference type="PROSITE" id="PS50109">
    <property type="entry name" value="HIS_KIN"/>
    <property type="match status" value="1"/>
</dbReference>
<dbReference type="Pfam" id="PF00512">
    <property type="entry name" value="HisKA"/>
    <property type="match status" value="1"/>
</dbReference>
<evidence type="ECO:0000259" key="9">
    <source>
        <dbReference type="PROSITE" id="PS50109"/>
    </source>
</evidence>
<dbReference type="InterPro" id="IPR036097">
    <property type="entry name" value="HisK_dim/P_sf"/>
</dbReference>
<evidence type="ECO:0000256" key="6">
    <source>
        <dbReference type="ARBA" id="ARBA00022777"/>
    </source>
</evidence>
<dbReference type="SUPFAM" id="SSF47384">
    <property type="entry name" value="Homodimeric domain of signal transducing histidine kinase"/>
    <property type="match status" value="1"/>
</dbReference>
<dbReference type="InterPro" id="IPR000014">
    <property type="entry name" value="PAS"/>
</dbReference>
<evidence type="ECO:0000313" key="11">
    <source>
        <dbReference type="EMBL" id="BBO32478.1"/>
    </source>
</evidence>
<feature type="domain" description="Histidine kinase" evidence="9">
    <location>
        <begin position="206"/>
        <end position="426"/>
    </location>
</feature>
<dbReference type="CDD" id="cd00082">
    <property type="entry name" value="HisKA"/>
    <property type="match status" value="1"/>
</dbReference>
<sequence>MRIVLAQIVGSAAPVVGELAIQTEPLPAEERIARLEAEVARLEAALHDRATELDTLLNVIPVGIGVAFDPLCKRIRTNSTLADFLDLDAAENSSKTADASERPTNFVCVDLDGRLIPDDQLPMQISARNGAEIRDLEFKIIHEDGRIMRMLGYSAPLRDSAGNPRGSVGAFIDITERRKAEENERQRLAEIAHANRLCTLGEMISGLAHELNQPLAAANNFARACQRWPLTSGQELPADVLGLLQNVAKQTDRASEIVKRLTTFVKKNASLSAGVDVNDLVSSVITLTKSCFGPAMGRAEAIPLVAELDCSLPMIAADSIQIEQVLVNLIRNALESAVDSGATQPVTVRTSLQKGCVRVDVIDCGAGIAAHDLSSLFQPFFTTKQEGLGLGLSVSRSIIENHGGRLWAELNPEQGATFSFELPIDSPPEAR</sequence>
<dbReference type="PANTHER" id="PTHR43065:SF10">
    <property type="entry name" value="PEROXIDE STRESS-ACTIVATED HISTIDINE KINASE MAK3"/>
    <property type="match status" value="1"/>
</dbReference>
<accession>A0A5K7X7E4</accession>
<dbReference type="InterPro" id="IPR003661">
    <property type="entry name" value="HisK_dim/P_dom"/>
</dbReference>
<dbReference type="InterPro" id="IPR000700">
    <property type="entry name" value="PAS-assoc_C"/>
</dbReference>
<keyword evidence="6" id="KW-0418">Kinase</keyword>
<evidence type="ECO:0000259" key="10">
    <source>
        <dbReference type="PROSITE" id="PS50113"/>
    </source>
</evidence>
<evidence type="ECO:0000256" key="3">
    <source>
        <dbReference type="ARBA" id="ARBA00022553"/>
    </source>
</evidence>
<dbReference type="SUPFAM" id="SSF55874">
    <property type="entry name" value="ATPase domain of HSP90 chaperone/DNA topoisomerase II/histidine kinase"/>
    <property type="match status" value="1"/>
</dbReference>
<reference evidence="12" key="1">
    <citation type="submission" date="2019-10" db="EMBL/GenBank/DDBJ databases">
        <title>Lacipirellula parvula gen. nov., sp. nov., representing a lineage of planctomycetes widespread in freshwater anoxic habitats, and description of the family Lacipirellulaceae.</title>
        <authorList>
            <person name="Dedysh S.N."/>
            <person name="Kulichevskaya I.S."/>
            <person name="Beletsky A.V."/>
            <person name="Rakitin A.L."/>
            <person name="Mardanov A.V."/>
            <person name="Ivanova A.A."/>
            <person name="Saltykova V.X."/>
            <person name="Rijpstra W.I.C."/>
            <person name="Sinninghe Damste J.S."/>
            <person name="Ravin N.V."/>
        </authorList>
    </citation>
    <scope>NUCLEOTIDE SEQUENCE [LARGE SCALE GENOMIC DNA]</scope>
    <source>
        <strain evidence="12">PX69</strain>
    </source>
</reference>
<dbReference type="InterPro" id="IPR005467">
    <property type="entry name" value="His_kinase_dom"/>
</dbReference>
<evidence type="ECO:0000256" key="8">
    <source>
        <dbReference type="ARBA" id="ARBA00023012"/>
    </source>
</evidence>
<keyword evidence="5" id="KW-0547">Nucleotide-binding</keyword>
<keyword evidence="8" id="KW-0902">Two-component regulatory system</keyword>
<evidence type="ECO:0000256" key="7">
    <source>
        <dbReference type="ARBA" id="ARBA00022840"/>
    </source>
</evidence>
<dbReference type="EMBL" id="AP021861">
    <property type="protein sequence ID" value="BBO32478.1"/>
    <property type="molecule type" value="Genomic_DNA"/>
</dbReference>
<dbReference type="Proteomes" id="UP000326837">
    <property type="component" value="Chromosome"/>
</dbReference>
<dbReference type="Gene3D" id="1.10.287.130">
    <property type="match status" value="1"/>
</dbReference>
<dbReference type="InterPro" id="IPR035965">
    <property type="entry name" value="PAS-like_dom_sf"/>
</dbReference>
<dbReference type="RefSeq" id="WP_152098435.1">
    <property type="nucleotide sequence ID" value="NZ_AP021861.1"/>
</dbReference>
<dbReference type="GO" id="GO:0005524">
    <property type="term" value="F:ATP binding"/>
    <property type="evidence" value="ECO:0007669"/>
    <property type="project" value="UniProtKB-KW"/>
</dbReference>